<comment type="caution">
    <text evidence="2">The sequence shown here is derived from an EMBL/GenBank/DDBJ whole genome shotgun (WGS) entry which is preliminary data.</text>
</comment>
<sequence length="104" mass="11451">MNSKQSFIRLSQFLKTYFLIRIGQAHLQLPSQMQPAAYPPSGEEDRFPRLDSLLGDKKLDNGAESELQRGRPKSSADAVSRKPLVLTAECTGRAAVAVVVDAKH</sequence>
<organism evidence="2 3">
    <name type="scientific">Eumeta variegata</name>
    <name type="common">Bagworm moth</name>
    <name type="synonym">Eumeta japonica</name>
    <dbReference type="NCBI Taxonomy" id="151549"/>
    <lineage>
        <taxon>Eukaryota</taxon>
        <taxon>Metazoa</taxon>
        <taxon>Ecdysozoa</taxon>
        <taxon>Arthropoda</taxon>
        <taxon>Hexapoda</taxon>
        <taxon>Insecta</taxon>
        <taxon>Pterygota</taxon>
        <taxon>Neoptera</taxon>
        <taxon>Endopterygota</taxon>
        <taxon>Lepidoptera</taxon>
        <taxon>Glossata</taxon>
        <taxon>Ditrysia</taxon>
        <taxon>Tineoidea</taxon>
        <taxon>Psychidae</taxon>
        <taxon>Oiketicinae</taxon>
        <taxon>Eumeta</taxon>
    </lineage>
</organism>
<reference evidence="2 3" key="1">
    <citation type="journal article" date="2019" name="Commun. Biol.">
        <title>The bagworm genome reveals a unique fibroin gene that provides high tensile strength.</title>
        <authorList>
            <person name="Kono N."/>
            <person name="Nakamura H."/>
            <person name="Ohtoshi R."/>
            <person name="Tomita M."/>
            <person name="Numata K."/>
            <person name="Arakawa K."/>
        </authorList>
    </citation>
    <scope>NUCLEOTIDE SEQUENCE [LARGE SCALE GENOMIC DNA]</scope>
</reference>
<evidence type="ECO:0000313" key="2">
    <source>
        <dbReference type="EMBL" id="GBP61010.1"/>
    </source>
</evidence>
<evidence type="ECO:0000313" key="3">
    <source>
        <dbReference type="Proteomes" id="UP000299102"/>
    </source>
</evidence>
<protein>
    <submittedName>
        <fullName evidence="2">Uncharacterized protein</fullName>
    </submittedName>
</protein>
<proteinExistence type="predicted"/>
<dbReference type="EMBL" id="BGZK01000801">
    <property type="protein sequence ID" value="GBP61010.1"/>
    <property type="molecule type" value="Genomic_DNA"/>
</dbReference>
<dbReference type="Proteomes" id="UP000299102">
    <property type="component" value="Unassembled WGS sequence"/>
</dbReference>
<feature type="region of interest" description="Disordered" evidence="1">
    <location>
        <begin position="33"/>
        <end position="79"/>
    </location>
</feature>
<accession>A0A4C1XD43</accession>
<evidence type="ECO:0000256" key="1">
    <source>
        <dbReference type="SAM" id="MobiDB-lite"/>
    </source>
</evidence>
<dbReference type="AlphaFoldDB" id="A0A4C1XD43"/>
<feature type="compositionally biased region" description="Basic and acidic residues" evidence="1">
    <location>
        <begin position="43"/>
        <end position="69"/>
    </location>
</feature>
<keyword evidence="3" id="KW-1185">Reference proteome</keyword>
<name>A0A4C1XD43_EUMVA</name>
<gene>
    <name evidence="2" type="ORF">EVAR_51776_1</name>
</gene>